<name>R7Z904_LYSSH</name>
<dbReference type="AlphaFoldDB" id="R7Z904"/>
<accession>R7Z904</accession>
<organism evidence="2 3">
    <name type="scientific">Lysinibacillus sphaericus OT4b.31</name>
    <dbReference type="NCBI Taxonomy" id="1285586"/>
    <lineage>
        <taxon>Bacteria</taxon>
        <taxon>Bacillati</taxon>
        <taxon>Bacillota</taxon>
        <taxon>Bacilli</taxon>
        <taxon>Bacillales</taxon>
        <taxon>Bacillaceae</taxon>
        <taxon>Lysinibacillus</taxon>
    </lineage>
</organism>
<dbReference type="EMBL" id="AQPX01000031">
    <property type="protein sequence ID" value="EON70640.1"/>
    <property type="molecule type" value="Genomic_DNA"/>
</dbReference>
<keyword evidence="1" id="KW-0472">Membrane</keyword>
<comment type="caution">
    <text evidence="2">The sequence shown here is derived from an EMBL/GenBank/DDBJ whole genome shotgun (WGS) entry which is preliminary data.</text>
</comment>
<feature type="transmembrane region" description="Helical" evidence="1">
    <location>
        <begin position="121"/>
        <end position="140"/>
    </location>
</feature>
<keyword evidence="1" id="KW-0812">Transmembrane</keyword>
<dbReference type="eggNOG" id="ENOG5033MUN">
    <property type="taxonomic scope" value="Bacteria"/>
</dbReference>
<evidence type="ECO:0000256" key="1">
    <source>
        <dbReference type="SAM" id="Phobius"/>
    </source>
</evidence>
<feature type="transmembrane region" description="Helical" evidence="1">
    <location>
        <begin position="78"/>
        <end position="101"/>
    </location>
</feature>
<protein>
    <submittedName>
        <fullName evidence="2">Uncharacterized protein</fullName>
    </submittedName>
</protein>
<reference evidence="2 3" key="1">
    <citation type="submission" date="2013-04" db="EMBL/GenBank/DDBJ databases">
        <title>Draft genome of the heavy metal tolerant bacterium Lysinibacillus sphaericus strain OT4b.31.</title>
        <authorList>
            <person name="Pena-Montenegro T.D."/>
            <person name="Dussan J."/>
        </authorList>
    </citation>
    <scope>NUCLEOTIDE SEQUENCE [LARGE SCALE GENOMIC DNA]</scope>
    <source>
        <strain evidence="2 3">OT4b.31</strain>
    </source>
</reference>
<keyword evidence="1" id="KW-1133">Transmembrane helix</keyword>
<dbReference type="PATRIC" id="fig|1285586.5.peg.4263"/>
<dbReference type="Proteomes" id="UP000013911">
    <property type="component" value="Unassembled WGS sequence"/>
</dbReference>
<evidence type="ECO:0000313" key="2">
    <source>
        <dbReference type="EMBL" id="EON70640.1"/>
    </source>
</evidence>
<proteinExistence type="predicted"/>
<gene>
    <name evidence="2" type="ORF">H131_20452</name>
</gene>
<dbReference type="HOGENOM" id="CLU_1823014_0_0_9"/>
<evidence type="ECO:0000313" key="3">
    <source>
        <dbReference type="Proteomes" id="UP000013911"/>
    </source>
</evidence>
<feature type="transmembrane region" description="Helical" evidence="1">
    <location>
        <begin position="55"/>
        <end position="72"/>
    </location>
</feature>
<sequence length="141" mass="16295">MYPRSWRKRYGDEITDLLEQTDWTFFMTIDLLRGIVDAWMNEINKREVYGIRMSNVLLLVGLLNILIILQYISLREVILMEQVALIIAMVSFFVAVSIFIVDLFKAGIQRSFSVKTKLSKIAVSFMGLYGLSFIVFLVLAN</sequence>